<dbReference type="HOGENOM" id="CLU_2285248_0_0_6"/>
<accession>N9F5Q6</accession>
<keyword evidence="2" id="KW-1185">Reference proteome</keyword>
<proteinExistence type="predicted"/>
<dbReference type="Proteomes" id="UP000013251">
    <property type="component" value="Unassembled WGS sequence"/>
</dbReference>
<dbReference type="EMBL" id="APQG01000015">
    <property type="protein sequence ID" value="ENW00174.1"/>
    <property type="molecule type" value="Genomic_DNA"/>
</dbReference>
<evidence type="ECO:0000313" key="1">
    <source>
        <dbReference type="EMBL" id="ENW00174.1"/>
    </source>
</evidence>
<dbReference type="AlphaFoldDB" id="N9F5Q6"/>
<dbReference type="RefSeq" id="WP_005029638.1">
    <property type="nucleotide sequence ID" value="NZ_KB849755.1"/>
</dbReference>
<reference evidence="1 2" key="1">
    <citation type="submission" date="2013-02" db="EMBL/GenBank/DDBJ databases">
        <title>The Genome Sequence of Acinetobacter bereziniae CIP 70.12.</title>
        <authorList>
            <consortium name="The Broad Institute Genome Sequencing Platform"/>
            <consortium name="The Broad Institute Genome Sequencing Center for Infectious Disease"/>
            <person name="Cerqueira G."/>
            <person name="Feldgarden M."/>
            <person name="Courvalin P."/>
            <person name="Perichon B."/>
            <person name="Grillot-Courvalin C."/>
            <person name="Clermont D."/>
            <person name="Rocha E."/>
            <person name="Yoon E.-J."/>
            <person name="Nemec A."/>
            <person name="Walker B."/>
            <person name="Young S.K."/>
            <person name="Zeng Q."/>
            <person name="Gargeya S."/>
            <person name="Fitzgerald M."/>
            <person name="Haas B."/>
            <person name="Abouelleil A."/>
            <person name="Alvarado L."/>
            <person name="Arachchi H.M."/>
            <person name="Berlin A.M."/>
            <person name="Chapman S.B."/>
            <person name="Dewar J."/>
            <person name="Goldberg J."/>
            <person name="Griggs A."/>
            <person name="Gujja S."/>
            <person name="Hansen M."/>
            <person name="Howarth C."/>
            <person name="Imamovic A."/>
            <person name="Larimer J."/>
            <person name="McCowan C."/>
            <person name="Murphy C."/>
            <person name="Neiman D."/>
            <person name="Pearson M."/>
            <person name="Priest M."/>
            <person name="Roberts A."/>
            <person name="Saif S."/>
            <person name="Shea T."/>
            <person name="Sisk P."/>
            <person name="Sykes S."/>
            <person name="Wortman J."/>
            <person name="Nusbaum C."/>
            <person name="Birren B."/>
        </authorList>
    </citation>
    <scope>NUCLEOTIDE SEQUENCE [LARGE SCALE GENOMIC DNA]</scope>
    <source>
        <strain evidence="1 2">CIP 70.12</strain>
    </source>
</reference>
<sequence length="101" mass="11124">MKNDARGAGMNAVEFVKKYGWEESQHISSLIMETGENVYGVEREDLHGLVESYELVQSYGGLAMAKRQYSCFANASKSVGVNQSPRVLALGKAIAYVEKCQ</sequence>
<dbReference type="OrthoDB" id="6713516at2"/>
<protein>
    <submittedName>
        <fullName evidence="1">Uncharacterized protein</fullName>
    </submittedName>
</protein>
<comment type="caution">
    <text evidence="1">The sequence shown here is derived from an EMBL/GenBank/DDBJ whole genome shotgun (WGS) entry which is preliminary data.</text>
</comment>
<name>N9F5Q6_ACIBZ</name>
<evidence type="ECO:0000313" key="2">
    <source>
        <dbReference type="Proteomes" id="UP000013251"/>
    </source>
</evidence>
<organism evidence="1 2">
    <name type="scientific">Acinetobacter bereziniae LMG 1003 = CIP 70.12</name>
    <dbReference type="NCBI Taxonomy" id="981324"/>
    <lineage>
        <taxon>Bacteria</taxon>
        <taxon>Pseudomonadati</taxon>
        <taxon>Pseudomonadota</taxon>
        <taxon>Gammaproteobacteria</taxon>
        <taxon>Moraxellales</taxon>
        <taxon>Moraxellaceae</taxon>
        <taxon>Acinetobacter</taxon>
    </lineage>
</organism>
<gene>
    <name evidence="1" type="ORF">F938_00818</name>
</gene>